<dbReference type="PANTHER" id="PTHR46586">
    <property type="entry name" value="ANKYRIN REPEAT-CONTAINING PROTEIN"/>
    <property type="match status" value="1"/>
</dbReference>
<dbReference type="InterPro" id="IPR002110">
    <property type="entry name" value="Ankyrin_rpt"/>
</dbReference>
<dbReference type="Proteomes" id="UP000198341">
    <property type="component" value="Chromosome 17"/>
</dbReference>
<dbReference type="KEGG" id="bpg:Bathy17g01350"/>
<evidence type="ECO:0000256" key="1">
    <source>
        <dbReference type="SAM" id="Coils"/>
    </source>
</evidence>
<proteinExistence type="predicted"/>
<feature type="coiled-coil region" evidence="1">
    <location>
        <begin position="7"/>
        <end position="34"/>
    </location>
</feature>
<evidence type="ECO:0000313" key="2">
    <source>
        <dbReference type="EMBL" id="CCO20471.1"/>
    </source>
</evidence>
<dbReference type="GeneID" id="19010891"/>
<dbReference type="SUPFAM" id="SSF48403">
    <property type="entry name" value="Ankyrin repeat"/>
    <property type="match status" value="1"/>
</dbReference>
<dbReference type="Pfam" id="PF12796">
    <property type="entry name" value="Ank_2"/>
    <property type="match status" value="1"/>
</dbReference>
<keyword evidence="1" id="KW-0175">Coiled coil</keyword>
<gene>
    <name evidence="2" type="ordered locus">Bathy17g01350</name>
</gene>
<dbReference type="Gene3D" id="1.25.40.20">
    <property type="entry name" value="Ankyrin repeat-containing domain"/>
    <property type="match status" value="1"/>
</dbReference>
<accession>K8ER16</accession>
<dbReference type="PANTHER" id="PTHR46586:SF3">
    <property type="entry name" value="ANKYRIN REPEAT-CONTAINING PROTEIN"/>
    <property type="match status" value="1"/>
</dbReference>
<reference evidence="2 3" key="1">
    <citation type="submission" date="2011-10" db="EMBL/GenBank/DDBJ databases">
        <authorList>
            <person name="Genoscope - CEA"/>
        </authorList>
    </citation>
    <scope>NUCLEOTIDE SEQUENCE [LARGE SCALE GENOMIC DNA]</scope>
    <source>
        <strain evidence="2 3">RCC 1105</strain>
    </source>
</reference>
<dbReference type="InterPro" id="IPR036770">
    <property type="entry name" value="Ankyrin_rpt-contain_sf"/>
</dbReference>
<dbReference type="RefSeq" id="XP_007508367.1">
    <property type="nucleotide sequence ID" value="XM_007508305.1"/>
</dbReference>
<protein>
    <submittedName>
        <fullName evidence="2">Uncharacterized protein</fullName>
    </submittedName>
</protein>
<dbReference type="EMBL" id="FO082262">
    <property type="protein sequence ID" value="CCO20471.1"/>
    <property type="molecule type" value="Genomic_DNA"/>
</dbReference>
<sequence length="314" mass="35315">MGKNLSGAQKRKKKREKEEAVERARANMERLKLGPTKLWTGLVLHHKDVFVSHVIPKLNGTDRCFFKKVNGESLDVLKYAGVNDLKRWSIDECSSISTLEWVWNNMAWGEKSQSGRVMDQALFCAGVAATNKLELLKWAREVKHCEWNAMTIVAAALKGNLEMLKYCFSNGCPCEEKEACTQAAAGGHLDCLRFLVDKVQPSRGTEMQAAGEAACGGHVEILKYFVEERKMIEEVGKFTLVSGAAKYGQIDCLKYLIEEAKVPPHAWHVAHARYYEHPDCVNYLLEKGSPEPTDEDYARFVRRVQSKSGQQSGD</sequence>
<keyword evidence="3" id="KW-1185">Reference proteome</keyword>
<dbReference type="AlphaFoldDB" id="K8ER16"/>
<organism evidence="2 3">
    <name type="scientific">Bathycoccus prasinos</name>
    <dbReference type="NCBI Taxonomy" id="41875"/>
    <lineage>
        <taxon>Eukaryota</taxon>
        <taxon>Viridiplantae</taxon>
        <taxon>Chlorophyta</taxon>
        <taxon>Mamiellophyceae</taxon>
        <taxon>Mamiellales</taxon>
        <taxon>Bathycoccaceae</taxon>
        <taxon>Bathycoccus</taxon>
    </lineage>
</organism>
<dbReference type="InterPro" id="IPR052050">
    <property type="entry name" value="SecEffector_AnkRepeat"/>
</dbReference>
<dbReference type="OrthoDB" id="530303at2759"/>
<name>K8ER16_9CHLO</name>
<evidence type="ECO:0000313" key="3">
    <source>
        <dbReference type="Proteomes" id="UP000198341"/>
    </source>
</evidence>